<keyword evidence="4" id="KW-0808">Transferase</keyword>
<feature type="transmembrane region" description="Helical" evidence="2">
    <location>
        <begin position="242"/>
        <end position="260"/>
    </location>
</feature>
<feature type="transmembrane region" description="Helical" evidence="2">
    <location>
        <begin position="218"/>
        <end position="236"/>
    </location>
</feature>
<dbReference type="PANTHER" id="PTHR23028">
    <property type="entry name" value="ACETYLTRANSFERASE"/>
    <property type="match status" value="1"/>
</dbReference>
<keyword evidence="2" id="KW-0472">Membrane</keyword>
<evidence type="ECO:0000313" key="4">
    <source>
        <dbReference type="EMBL" id="SMP38283.1"/>
    </source>
</evidence>
<keyword evidence="2" id="KW-1133">Transmembrane helix</keyword>
<feature type="transmembrane region" description="Helical" evidence="2">
    <location>
        <begin position="64"/>
        <end position="87"/>
    </location>
</feature>
<proteinExistence type="predicted"/>
<feature type="region of interest" description="Disordered" evidence="1">
    <location>
        <begin position="1"/>
        <end position="22"/>
    </location>
</feature>
<organism evidence="4 5">
    <name type="scientific">Neorhodopirellula lusitana</name>
    <dbReference type="NCBI Taxonomy" id="445327"/>
    <lineage>
        <taxon>Bacteria</taxon>
        <taxon>Pseudomonadati</taxon>
        <taxon>Planctomycetota</taxon>
        <taxon>Planctomycetia</taxon>
        <taxon>Pirellulales</taxon>
        <taxon>Pirellulaceae</taxon>
        <taxon>Neorhodopirellula</taxon>
    </lineage>
</organism>
<accession>A0ABY1PP06</accession>
<keyword evidence="4" id="KW-0012">Acyltransferase</keyword>
<name>A0ABY1PP06_9BACT</name>
<dbReference type="InterPro" id="IPR050879">
    <property type="entry name" value="Acyltransferase_3"/>
</dbReference>
<dbReference type="Pfam" id="PF01757">
    <property type="entry name" value="Acyl_transf_3"/>
    <property type="match status" value="1"/>
</dbReference>
<reference evidence="4 5" key="1">
    <citation type="submission" date="2017-05" db="EMBL/GenBank/DDBJ databases">
        <authorList>
            <person name="Varghese N."/>
            <person name="Submissions S."/>
        </authorList>
    </citation>
    <scope>NUCLEOTIDE SEQUENCE [LARGE SCALE GENOMIC DNA]</scope>
    <source>
        <strain evidence="4 5">DSM 25457</strain>
    </source>
</reference>
<feature type="transmembrane region" description="Helical" evidence="2">
    <location>
        <begin position="160"/>
        <end position="180"/>
    </location>
</feature>
<feature type="domain" description="Acyltransferase 3" evidence="3">
    <location>
        <begin position="28"/>
        <end position="344"/>
    </location>
</feature>
<feature type="transmembrane region" description="Helical" evidence="2">
    <location>
        <begin position="326"/>
        <end position="344"/>
    </location>
</feature>
<dbReference type="GO" id="GO:0016746">
    <property type="term" value="F:acyltransferase activity"/>
    <property type="evidence" value="ECO:0007669"/>
    <property type="project" value="UniProtKB-KW"/>
</dbReference>
<feature type="transmembrane region" description="Helical" evidence="2">
    <location>
        <begin position="267"/>
        <end position="285"/>
    </location>
</feature>
<dbReference type="InterPro" id="IPR002656">
    <property type="entry name" value="Acyl_transf_3_dom"/>
</dbReference>
<evidence type="ECO:0000313" key="5">
    <source>
        <dbReference type="Proteomes" id="UP001158067"/>
    </source>
</evidence>
<feature type="compositionally biased region" description="Polar residues" evidence="1">
    <location>
        <begin position="1"/>
        <end position="19"/>
    </location>
</feature>
<keyword evidence="5" id="KW-1185">Reference proteome</keyword>
<gene>
    <name evidence="4" type="ORF">SAMN06265222_101106</name>
</gene>
<protein>
    <submittedName>
        <fullName evidence="4">Peptidoglycan/LPS O-acetylase OafA/YrhL, contains acyltransferase and SGNH-hydrolase domains</fullName>
    </submittedName>
</protein>
<keyword evidence="2" id="KW-0812">Transmembrane</keyword>
<evidence type="ECO:0000256" key="1">
    <source>
        <dbReference type="SAM" id="MobiDB-lite"/>
    </source>
</evidence>
<feature type="transmembrane region" description="Helical" evidence="2">
    <location>
        <begin position="99"/>
        <end position="117"/>
    </location>
</feature>
<evidence type="ECO:0000256" key="2">
    <source>
        <dbReference type="SAM" id="Phobius"/>
    </source>
</evidence>
<evidence type="ECO:0000259" key="3">
    <source>
        <dbReference type="Pfam" id="PF01757"/>
    </source>
</evidence>
<comment type="caution">
    <text evidence="4">The sequence shown here is derived from an EMBL/GenBank/DDBJ whole genome shotgun (WGS) entry which is preliminary data.</text>
</comment>
<sequence length="373" mass="41058">MNINPTEAIPSNSPQSADAASTPRRRIVELDALRSMAAINLVLFHFTHVYAVKFGYTTPLGGEWPYGAYGVMMFLMLSGFVNSMSLLRRGQPGDFVAARLIRIVPLFLIVIVANVFICSLEPLNSQPVSVAQFLANLTLMPRVFGYECIDPVMWTLQVEMMFYLVLVALFCSGGLTRYWLGWGSLLAASAVICPSLDALKDGYSDHGLFTIATALRHLLVLDFVPMFMIGFLLYMIKTKVGSRWHNLAGIAAAVIVFHCIDHGKHNPVATVLIIGLVSLAAWGRIPILRMKPFAYVATISYAVYLCHNNLGCGLIHTFDHAGVPPLASLAIVIVFSFALGILVTHRIEQPLTRRLRAWYESVRSAQTVSANIA</sequence>
<dbReference type="RefSeq" id="WP_283430374.1">
    <property type="nucleotide sequence ID" value="NZ_FXUG01000001.1"/>
</dbReference>
<feature type="transmembrane region" description="Helical" evidence="2">
    <location>
        <begin position="32"/>
        <end position="52"/>
    </location>
</feature>
<dbReference type="PANTHER" id="PTHR23028:SF131">
    <property type="entry name" value="BLR2367 PROTEIN"/>
    <property type="match status" value="1"/>
</dbReference>
<dbReference type="Proteomes" id="UP001158067">
    <property type="component" value="Unassembled WGS sequence"/>
</dbReference>
<dbReference type="EMBL" id="FXUG01000001">
    <property type="protein sequence ID" value="SMP38283.1"/>
    <property type="molecule type" value="Genomic_DNA"/>
</dbReference>